<feature type="transmembrane region" description="Helical" evidence="1">
    <location>
        <begin position="126"/>
        <end position="146"/>
    </location>
</feature>
<accession>A0A4P6EDH3</accession>
<keyword evidence="1" id="KW-0472">Membrane</keyword>
<dbReference type="SUPFAM" id="SSF103473">
    <property type="entry name" value="MFS general substrate transporter"/>
    <property type="match status" value="1"/>
</dbReference>
<keyword evidence="3" id="KW-1185">Reference proteome</keyword>
<name>A0A4P6EDH3_9MICO</name>
<proteinExistence type="predicted"/>
<evidence type="ECO:0000256" key="1">
    <source>
        <dbReference type="SAM" id="Phobius"/>
    </source>
</evidence>
<dbReference type="AlphaFoldDB" id="A0A4P6EDH3"/>
<keyword evidence="1" id="KW-0812">Transmembrane</keyword>
<evidence type="ECO:0008006" key="4">
    <source>
        <dbReference type="Google" id="ProtNLM"/>
    </source>
</evidence>
<dbReference type="InterPro" id="IPR036259">
    <property type="entry name" value="MFS_trans_sf"/>
</dbReference>
<protein>
    <recommendedName>
        <fullName evidence="4">PH domain-containing protein</fullName>
    </recommendedName>
</protein>
<dbReference type="OrthoDB" id="5057950at2"/>
<dbReference type="Proteomes" id="UP000293995">
    <property type="component" value="Chromosome"/>
</dbReference>
<feature type="transmembrane region" description="Helical" evidence="1">
    <location>
        <begin position="54"/>
        <end position="79"/>
    </location>
</feature>
<gene>
    <name evidence="2" type="ORF">ET475_07030</name>
</gene>
<reference evidence="2 3" key="1">
    <citation type="submission" date="2019-01" db="EMBL/GenBank/DDBJ databases">
        <title>Genome sequencing of strain DFW100M-13.</title>
        <authorList>
            <person name="Heo J."/>
            <person name="Kim S.-J."/>
            <person name="Kim J.-S."/>
            <person name="Hong S.-B."/>
            <person name="Kwon S.-W."/>
        </authorList>
    </citation>
    <scope>NUCLEOTIDE SEQUENCE [LARGE SCALE GENOMIC DNA]</scope>
    <source>
        <strain evidence="2 3">DFW100M-13</strain>
    </source>
</reference>
<keyword evidence="1" id="KW-1133">Transmembrane helix</keyword>
<evidence type="ECO:0000313" key="3">
    <source>
        <dbReference type="Proteomes" id="UP000293995"/>
    </source>
</evidence>
<feature type="transmembrane region" description="Helical" evidence="1">
    <location>
        <begin position="100"/>
        <end position="120"/>
    </location>
</feature>
<sequence>MSSEKTRVMPAGAAEAMLGRGLWWALWVVNVALTIGATVLAVGVAVSGGVRTPVLVVLALVAVMWWALVGLLFVLVLYRPGRIPVDTVTADVVILGNRRVPAWQLVMLAAVTALLAAGAVATTDGWRIVLLIVAVACLAGAVSLAFRLRHRPRLVLTPQRMRAVTAHGDARLDWNDIALVTYAQGSGGLMVARVDVAPGATSFVARSRRRRVDVAPLTLDLDPLLLVLALRLYWLAPASRAELGTGRAPARLFDGGVATASTPAEISEGLLSAFRPR</sequence>
<dbReference type="KEGG" id="mprt:ET475_07030"/>
<organism evidence="2 3">
    <name type="scientific">Microbacterium protaetiae</name>
    <dbReference type="NCBI Taxonomy" id="2509458"/>
    <lineage>
        <taxon>Bacteria</taxon>
        <taxon>Bacillati</taxon>
        <taxon>Actinomycetota</taxon>
        <taxon>Actinomycetes</taxon>
        <taxon>Micrococcales</taxon>
        <taxon>Microbacteriaceae</taxon>
        <taxon>Microbacterium</taxon>
    </lineage>
</organism>
<evidence type="ECO:0000313" key="2">
    <source>
        <dbReference type="EMBL" id="QAY59766.1"/>
    </source>
</evidence>
<feature type="transmembrane region" description="Helical" evidence="1">
    <location>
        <begin position="21"/>
        <end position="48"/>
    </location>
</feature>
<dbReference type="EMBL" id="CP035494">
    <property type="protein sequence ID" value="QAY59766.1"/>
    <property type="molecule type" value="Genomic_DNA"/>
</dbReference>
<dbReference type="RefSeq" id="WP_129387765.1">
    <property type="nucleotide sequence ID" value="NZ_CP035494.1"/>
</dbReference>